<dbReference type="OrthoDB" id="270825at2759"/>
<dbReference type="VEuPathDB" id="TriTrypDB:ECC02_002834"/>
<dbReference type="VEuPathDB" id="TriTrypDB:Tc_MARK_581"/>
<dbReference type="VEuPathDB" id="TriTrypDB:TcYC6_0044580"/>
<dbReference type="VEuPathDB" id="TriTrypDB:BCY84_12877"/>
<dbReference type="VEuPathDB" id="TriTrypDB:C4B63_112g18"/>
<dbReference type="VEuPathDB" id="TriTrypDB:TcCLB.511155.4"/>
<evidence type="ECO:0000313" key="1">
    <source>
        <dbReference type="EMBL" id="PWU86721.1"/>
    </source>
</evidence>
<sequence length="506" mass="57089">MACVAVEFNSCSVVYGGWTPEELYRFAPHTDVLAPVQGFLEIDESVVVRPRLSMMFATFETLRRFWDPHPPAMPSGAEVLRAGSTCCMQVSWKSGVSSRVVSDDLVPAKGVWLRFVSSFSHRKYTLERTPRQLGILLRALRVSFPHLLVPACSEPNVQTARGLLDFVETHAEAVFAYLPLLFFLYELSKKSVGNFFDTLEELVRRRQLNESNLLNALRPREASWFGWSAPKLTLKEDSLSEDVVFMDTHAARLPDSFKVKYMFSQSRREALERARVAATVLRDALLENVEAFDAAVEFCVNSSGKLLVYGCASWATDASEEQQKLLSESSTEDEKIKGAIAEFMNVASVLQGQIFGPILKTLVDAIRTSELNMETQFWYLRSMLECAKTVVLNEPLITGAKGAPKSSQAAQNPVLFRQVAERYGKLRQTFRTFKLCLEEELLLSENAIRRSLVMCCVHCLHAFTTFYDAFEARHHTRLIPSGEQRDASIHPLLQLFDTVKGQSKQE</sequence>
<dbReference type="VEuPathDB" id="TriTrypDB:TcBrA4_0089120"/>
<evidence type="ECO:0000313" key="2">
    <source>
        <dbReference type="Proteomes" id="UP000246121"/>
    </source>
</evidence>
<comment type="caution">
    <text evidence="1">The sequence shown here is derived from an EMBL/GenBank/DDBJ whole genome shotgun (WGS) entry which is preliminary data.</text>
</comment>
<gene>
    <name evidence="1" type="ORF">C4B63_112g18</name>
</gene>
<dbReference type="VEuPathDB" id="TriTrypDB:C3747_198g48"/>
<dbReference type="EMBL" id="PRFA01000112">
    <property type="protein sequence ID" value="PWU86721.1"/>
    <property type="molecule type" value="Genomic_DNA"/>
</dbReference>
<protein>
    <submittedName>
        <fullName evidence="1">Uncharacterized protein</fullName>
    </submittedName>
</protein>
<dbReference type="AlphaFoldDB" id="A0A2V2URR2"/>
<dbReference type="VEuPathDB" id="TriTrypDB:TcCLB.511153.150"/>
<organism evidence="1 2">
    <name type="scientific">Trypanosoma cruzi</name>
    <dbReference type="NCBI Taxonomy" id="5693"/>
    <lineage>
        <taxon>Eukaryota</taxon>
        <taxon>Discoba</taxon>
        <taxon>Euglenozoa</taxon>
        <taxon>Kinetoplastea</taxon>
        <taxon>Metakinetoplastina</taxon>
        <taxon>Trypanosomatida</taxon>
        <taxon>Trypanosomatidae</taxon>
        <taxon>Trypanosoma</taxon>
        <taxon>Schizotrypanum</taxon>
    </lineage>
</organism>
<name>A0A2V2URR2_TRYCR</name>
<dbReference type="VEuPathDB" id="TriTrypDB:TcG_06858"/>
<reference evidence="1 2" key="1">
    <citation type="journal article" date="2018" name="Microb. Genom.">
        <title>Expanding an expanded genome: long-read sequencing of Trypanosoma cruzi.</title>
        <authorList>
            <person name="Berna L."/>
            <person name="Rodriguez M."/>
            <person name="Chiribao M.L."/>
            <person name="Parodi-Talice A."/>
            <person name="Pita S."/>
            <person name="Rijo G."/>
            <person name="Alvarez-Valin F."/>
            <person name="Robello C."/>
        </authorList>
    </citation>
    <scope>NUCLEOTIDE SEQUENCE [LARGE SCALE GENOMIC DNA]</scope>
    <source>
        <strain evidence="1 2">Dm28c</strain>
    </source>
</reference>
<dbReference type="VEuPathDB" id="TriTrypDB:TCDM_08596"/>
<accession>A0A2V2URR2</accession>
<dbReference type="VEuPathDB" id="TriTrypDB:TCSYLVIO_001735"/>
<dbReference type="VEuPathDB" id="TriTrypDB:TcCL_Unassigned04198"/>
<dbReference type="Proteomes" id="UP000246121">
    <property type="component" value="Unassembled WGS sequence"/>
</dbReference>
<proteinExistence type="predicted"/>